<keyword evidence="6 9" id="KW-1133">Transmembrane helix</keyword>
<reference evidence="10" key="1">
    <citation type="journal article" date="2016" name="Gene">
        <title>Syllidae mitochondrial gene order is unusually variable for Annelida.</title>
        <authorList>
            <person name="Aguado M.T."/>
            <person name="Richter S."/>
            <person name="Sontowski R."/>
            <person name="Golombek A."/>
            <person name="Struck T.H."/>
            <person name="Bleidorn C."/>
        </authorList>
    </citation>
    <scope>NUCLEOTIDE SEQUENCE</scope>
</reference>
<keyword evidence="9" id="KW-0830">Ubiquinone</keyword>
<keyword evidence="9" id="KW-1278">Translocase</keyword>
<sequence>MMMLTFIFLMALIIPTILLTLFSLINFSTPFSNKNRETSSPFECGFASSSKARTPFSLRFFLLAVLFLIFDIEIIILLPAPILTNSSPTSSFMLPMVMFLLILTMGLAHEWNEGSLEWMS</sequence>
<evidence type="ECO:0000256" key="2">
    <source>
        <dbReference type="ARBA" id="ARBA00008472"/>
    </source>
</evidence>
<proteinExistence type="inferred from homology"/>
<keyword evidence="9" id="KW-0679">Respiratory chain</keyword>
<dbReference type="GO" id="GO:0008137">
    <property type="term" value="F:NADH dehydrogenase (ubiquinone) activity"/>
    <property type="evidence" value="ECO:0007669"/>
    <property type="project" value="UniProtKB-UniRule"/>
</dbReference>
<evidence type="ECO:0000256" key="8">
    <source>
        <dbReference type="ARBA" id="ARBA00049551"/>
    </source>
</evidence>
<comment type="similarity">
    <text evidence="2 9">Belongs to the complex I subunit 3 family.</text>
</comment>
<feature type="transmembrane region" description="Helical" evidence="9">
    <location>
        <begin position="60"/>
        <end position="80"/>
    </location>
</feature>
<dbReference type="Pfam" id="PF00507">
    <property type="entry name" value="Oxidored_q4"/>
    <property type="match status" value="1"/>
</dbReference>
<organism evidence="10">
    <name type="scientific">Typosyllis sp. patternB</name>
    <dbReference type="NCBI Taxonomy" id="1898411"/>
    <lineage>
        <taxon>Eukaryota</taxon>
        <taxon>Metazoa</taxon>
        <taxon>Spiralia</taxon>
        <taxon>Lophotrochozoa</taxon>
        <taxon>Annelida</taxon>
        <taxon>Polychaeta</taxon>
        <taxon>Errantia</taxon>
        <taxon>Phyllodocida</taxon>
        <taxon>Syllidae</taxon>
        <taxon>Typosyllis</taxon>
    </lineage>
</organism>
<accession>A0A1C9UZD8</accession>
<evidence type="ECO:0000256" key="3">
    <source>
        <dbReference type="ARBA" id="ARBA00021007"/>
    </source>
</evidence>
<dbReference type="AlphaFoldDB" id="A0A1C9UZD8"/>
<dbReference type="PANTHER" id="PTHR11058:SF9">
    <property type="entry name" value="NADH-UBIQUINONE OXIDOREDUCTASE CHAIN 3"/>
    <property type="match status" value="1"/>
</dbReference>
<evidence type="ECO:0000256" key="1">
    <source>
        <dbReference type="ARBA" id="ARBA00004370"/>
    </source>
</evidence>
<keyword evidence="9" id="KW-0249">Electron transport</keyword>
<keyword evidence="5 9" id="KW-0812">Transmembrane</keyword>
<feature type="transmembrane region" description="Helical" evidence="9">
    <location>
        <begin position="92"/>
        <end position="111"/>
    </location>
</feature>
<protein>
    <recommendedName>
        <fullName evidence="3 9">NADH-ubiquinone oxidoreductase chain 3</fullName>
        <ecNumber evidence="9">7.1.1.2</ecNumber>
    </recommendedName>
</protein>
<keyword evidence="9" id="KW-0520">NAD</keyword>
<dbReference type="InterPro" id="IPR038430">
    <property type="entry name" value="NDAH_ubi_oxred_su3_sf"/>
</dbReference>
<evidence type="ECO:0000313" key="10">
    <source>
        <dbReference type="EMBL" id="AOR87141.1"/>
    </source>
</evidence>
<evidence type="ECO:0000256" key="5">
    <source>
        <dbReference type="ARBA" id="ARBA00022692"/>
    </source>
</evidence>
<dbReference type="EMBL" id="KX752425">
    <property type="protein sequence ID" value="AOR87141.1"/>
    <property type="molecule type" value="Genomic_DNA"/>
</dbReference>
<dbReference type="Gene3D" id="1.20.58.1610">
    <property type="entry name" value="NADH:ubiquinone/plastoquinone oxidoreductase, chain 3"/>
    <property type="match status" value="1"/>
</dbReference>
<dbReference type="GO" id="GO:0031966">
    <property type="term" value="C:mitochondrial membrane"/>
    <property type="evidence" value="ECO:0007669"/>
    <property type="project" value="UniProtKB-SubCell"/>
</dbReference>
<dbReference type="GO" id="GO:0030964">
    <property type="term" value="C:NADH dehydrogenase complex"/>
    <property type="evidence" value="ECO:0007669"/>
    <property type="project" value="TreeGrafter"/>
</dbReference>
<keyword evidence="4 9" id="KW-0813">Transport</keyword>
<dbReference type="EC" id="7.1.1.2" evidence="9"/>
<keyword evidence="7 9" id="KW-0472">Membrane</keyword>
<geneLocation type="mitochondrion" evidence="10"/>
<evidence type="ECO:0000256" key="4">
    <source>
        <dbReference type="ARBA" id="ARBA00022448"/>
    </source>
</evidence>
<evidence type="ECO:0000256" key="9">
    <source>
        <dbReference type="RuleBase" id="RU003640"/>
    </source>
</evidence>
<dbReference type="InterPro" id="IPR000440">
    <property type="entry name" value="NADH_UbQ/plastoQ_OxRdtase_su3"/>
</dbReference>
<keyword evidence="9 10" id="KW-0496">Mitochondrion</keyword>
<feature type="transmembrane region" description="Helical" evidence="9">
    <location>
        <begin position="6"/>
        <end position="27"/>
    </location>
</feature>
<comment type="subcellular location">
    <subcellularLocation>
        <location evidence="1">Membrane</location>
    </subcellularLocation>
    <subcellularLocation>
        <location evidence="9">Mitochondrion membrane</location>
        <topology evidence="9">Multi-pass membrane protein</topology>
    </subcellularLocation>
</comment>
<evidence type="ECO:0000256" key="7">
    <source>
        <dbReference type="ARBA" id="ARBA00023136"/>
    </source>
</evidence>
<evidence type="ECO:0000256" key="6">
    <source>
        <dbReference type="ARBA" id="ARBA00022989"/>
    </source>
</evidence>
<gene>
    <name evidence="10" type="primary">ND3</name>
</gene>
<comment type="function">
    <text evidence="9">Core subunit of the mitochondrial membrane respiratory chain NADH dehydrogenase (Complex I) which catalyzes electron transfer from NADH through the respiratory chain, using ubiquinone as an electron acceptor. Essential for the catalytic activity of complex I.</text>
</comment>
<dbReference type="PANTHER" id="PTHR11058">
    <property type="entry name" value="NADH-UBIQUINONE OXIDOREDUCTASE CHAIN 3"/>
    <property type="match status" value="1"/>
</dbReference>
<name>A0A1C9UZD8_9ANNE</name>
<comment type="catalytic activity">
    <reaction evidence="8 9">
        <text>a ubiquinone + NADH + 5 H(+)(in) = a ubiquinol + NAD(+) + 4 H(+)(out)</text>
        <dbReference type="Rhea" id="RHEA:29091"/>
        <dbReference type="Rhea" id="RHEA-COMP:9565"/>
        <dbReference type="Rhea" id="RHEA-COMP:9566"/>
        <dbReference type="ChEBI" id="CHEBI:15378"/>
        <dbReference type="ChEBI" id="CHEBI:16389"/>
        <dbReference type="ChEBI" id="CHEBI:17976"/>
        <dbReference type="ChEBI" id="CHEBI:57540"/>
        <dbReference type="ChEBI" id="CHEBI:57945"/>
        <dbReference type="EC" id="7.1.1.2"/>
    </reaction>
</comment>